<gene>
    <name evidence="1" type="ORF">MPL3365_50037</name>
</gene>
<evidence type="ECO:0000313" key="2">
    <source>
        <dbReference type="Proteomes" id="UP000046122"/>
    </source>
</evidence>
<proteinExistence type="predicted"/>
<dbReference type="Gene3D" id="2.150.10.10">
    <property type="entry name" value="Serralysin-like metalloprotease, C-terminal"/>
    <property type="match status" value="1"/>
</dbReference>
<dbReference type="GO" id="GO:0005509">
    <property type="term" value="F:calcium ion binding"/>
    <property type="evidence" value="ECO:0007669"/>
    <property type="project" value="InterPro"/>
</dbReference>
<accession>A0A090GAJ6</accession>
<dbReference type="InterPro" id="IPR001343">
    <property type="entry name" value="Hemolysn_Ca-bd"/>
</dbReference>
<dbReference type="Proteomes" id="UP000046122">
    <property type="component" value="Unassembled WGS sequence"/>
</dbReference>
<sequence length="405" mass="41916">MATGTAHYTAFFDAGGTQPYFTLAMKADGTYTFEVINPVPTVVVTDTTSLAASLGGNNNSLYLEQITVKNHLSPPHTDILFTGNSGWNGTSLGSATTVNSNSNGLGIGTGQTMDHNESITLKFLQGDGDNNSSTHSTTPVGMDHVTINFLQGSNGAQMTGSYAVDVITYDQSGTAHNLGSMNIVNGILDLSPSSLIYGVSIVNIGNTGLIVAGTTTSVTTSIENPSDVGLHFNVNIADGDGDQTSHGFDIIVDANDGHQATLTGDASYDPNILSGGPGDDILIAAPGNNTMTGGDGADTFVINADTWNKNGSIHDLITDYHYDNGNGDIVDLSKVLDDVFGGTPTLQQATDSIKATSDGTSIHIDVIQGSSSVEVATLTAYSGISDTIKIVYDDSHNATNVHVTP</sequence>
<reference evidence="1 2" key="1">
    <citation type="submission" date="2014-08" db="EMBL/GenBank/DDBJ databases">
        <authorList>
            <person name="Moulin Lionel"/>
        </authorList>
    </citation>
    <scope>NUCLEOTIDE SEQUENCE [LARGE SCALE GENOMIC DNA]</scope>
</reference>
<dbReference type="InterPro" id="IPR011049">
    <property type="entry name" value="Serralysin-like_metalloprot_C"/>
</dbReference>
<protein>
    <submittedName>
        <fullName evidence="1">Hemolysin-type calcium-binding region</fullName>
    </submittedName>
</protein>
<dbReference type="EMBL" id="CCNE01000045">
    <property type="protein sequence ID" value="CDX60932.1"/>
    <property type="molecule type" value="Genomic_DNA"/>
</dbReference>
<organism evidence="1 2">
    <name type="scientific">Mesorhizobium plurifarium</name>
    <dbReference type="NCBI Taxonomy" id="69974"/>
    <lineage>
        <taxon>Bacteria</taxon>
        <taxon>Pseudomonadati</taxon>
        <taxon>Pseudomonadota</taxon>
        <taxon>Alphaproteobacteria</taxon>
        <taxon>Hyphomicrobiales</taxon>
        <taxon>Phyllobacteriaceae</taxon>
        <taxon>Mesorhizobium</taxon>
    </lineage>
</organism>
<evidence type="ECO:0000313" key="1">
    <source>
        <dbReference type="EMBL" id="CDX60932.1"/>
    </source>
</evidence>
<dbReference type="AlphaFoldDB" id="A0A090GAJ6"/>
<name>A0A090GAJ6_MESPL</name>
<dbReference type="Pfam" id="PF00353">
    <property type="entry name" value="HemolysinCabind"/>
    <property type="match status" value="1"/>
</dbReference>